<organism evidence="8 9">
    <name type="scientific">Corchorus olitorius</name>
    <dbReference type="NCBI Taxonomy" id="93759"/>
    <lineage>
        <taxon>Eukaryota</taxon>
        <taxon>Viridiplantae</taxon>
        <taxon>Streptophyta</taxon>
        <taxon>Embryophyta</taxon>
        <taxon>Tracheophyta</taxon>
        <taxon>Spermatophyta</taxon>
        <taxon>Magnoliopsida</taxon>
        <taxon>eudicotyledons</taxon>
        <taxon>Gunneridae</taxon>
        <taxon>Pentapetalae</taxon>
        <taxon>rosids</taxon>
        <taxon>malvids</taxon>
        <taxon>Malvales</taxon>
        <taxon>Malvaceae</taxon>
        <taxon>Grewioideae</taxon>
        <taxon>Apeibeae</taxon>
        <taxon>Corchorus</taxon>
    </lineage>
</organism>
<dbReference type="GO" id="GO:0030154">
    <property type="term" value="P:cell differentiation"/>
    <property type="evidence" value="ECO:0007669"/>
    <property type="project" value="UniProtKB-KW"/>
</dbReference>
<comment type="subcellular location">
    <subcellularLocation>
        <location evidence="1">Secreted</location>
        <location evidence="1">Extracellular space</location>
    </subcellularLocation>
</comment>
<evidence type="ECO:0000256" key="1">
    <source>
        <dbReference type="ARBA" id="ARBA00004239"/>
    </source>
</evidence>
<protein>
    <submittedName>
        <fullName evidence="8">Uncharacterized protein</fullName>
    </submittedName>
</protein>
<comment type="similarity">
    <text evidence="2">Belongs to the CLV3/ESR signal peptide family.</text>
</comment>
<keyword evidence="3" id="KW-0964">Secreted</keyword>
<evidence type="ECO:0000256" key="5">
    <source>
        <dbReference type="ARBA" id="ARBA00022782"/>
    </source>
</evidence>
<gene>
    <name evidence="8" type="ORF">COLO4_17611</name>
</gene>
<dbReference type="GO" id="GO:0005576">
    <property type="term" value="C:extracellular region"/>
    <property type="evidence" value="ECO:0007669"/>
    <property type="project" value="UniProtKB-SubCell"/>
</dbReference>
<evidence type="ECO:0000256" key="3">
    <source>
        <dbReference type="ARBA" id="ARBA00022525"/>
    </source>
</evidence>
<dbReference type="Proteomes" id="UP000187203">
    <property type="component" value="Unassembled WGS sequence"/>
</dbReference>
<evidence type="ECO:0000313" key="9">
    <source>
        <dbReference type="Proteomes" id="UP000187203"/>
    </source>
</evidence>
<keyword evidence="5" id="KW-0221">Differentiation</keyword>
<sequence>MVIMRISEARPSHAHGITSMAKKVDSSAILKKLGYDLSKIAYYRRMLNGDPDRVSPGGPDPQHHY</sequence>
<accession>A0A1R3JC58</accession>
<proteinExistence type="inferred from homology"/>
<evidence type="ECO:0000256" key="6">
    <source>
        <dbReference type="ARBA" id="ARBA00023180"/>
    </source>
</evidence>
<keyword evidence="7" id="KW-0379">Hydroxylation</keyword>
<comment type="caution">
    <text evidence="8">The sequence shown here is derived from an EMBL/GenBank/DDBJ whole genome shotgun (WGS) entry which is preliminary data.</text>
</comment>
<dbReference type="EMBL" id="AWUE01016365">
    <property type="protein sequence ID" value="OMO92433.1"/>
    <property type="molecule type" value="Genomic_DNA"/>
</dbReference>
<keyword evidence="9" id="KW-1185">Reference proteome</keyword>
<dbReference type="PANTHER" id="PTHR36016:SF4">
    <property type="entry name" value="CLAVATA3_ESR (CLE) GENE FAMILY MEMBER"/>
    <property type="match status" value="1"/>
</dbReference>
<dbReference type="AlphaFoldDB" id="A0A1R3JC58"/>
<reference evidence="9" key="1">
    <citation type="submission" date="2013-09" db="EMBL/GenBank/DDBJ databases">
        <title>Corchorus olitorius genome sequencing.</title>
        <authorList>
            <person name="Alam M."/>
            <person name="Haque M.S."/>
            <person name="Islam M.S."/>
            <person name="Emdad E.M."/>
            <person name="Islam M.M."/>
            <person name="Ahmed B."/>
            <person name="Halim A."/>
            <person name="Hossen Q.M.M."/>
            <person name="Hossain M.Z."/>
            <person name="Ahmed R."/>
            <person name="Khan M.M."/>
            <person name="Islam R."/>
            <person name="Rashid M.M."/>
            <person name="Khan S.A."/>
            <person name="Rahman M.S."/>
            <person name="Alam M."/>
            <person name="Yahiya A.S."/>
            <person name="Khan M.S."/>
            <person name="Azam M.S."/>
            <person name="Haque T."/>
            <person name="Lashkar M.Z.H."/>
            <person name="Akhand A.I."/>
            <person name="Morshed G."/>
            <person name="Roy S."/>
            <person name="Uddin K.S."/>
            <person name="Rabeya T."/>
            <person name="Hossain A.S."/>
            <person name="Chowdhury A."/>
            <person name="Snigdha A.R."/>
            <person name="Mortoza M.S."/>
            <person name="Matin S.A."/>
            <person name="Hoque S.M.E."/>
            <person name="Islam M.K."/>
            <person name="Roy D.K."/>
            <person name="Haider R."/>
            <person name="Moosa M.M."/>
            <person name="Elias S.M."/>
            <person name="Hasan A.M."/>
            <person name="Jahan S."/>
            <person name="Shafiuddin M."/>
            <person name="Mahmood N."/>
            <person name="Shommy N.S."/>
        </authorList>
    </citation>
    <scope>NUCLEOTIDE SEQUENCE [LARGE SCALE GENOMIC DNA]</scope>
    <source>
        <strain evidence="9">cv. O-4</strain>
    </source>
</reference>
<name>A0A1R3JC58_9ROSI</name>
<keyword evidence="4" id="KW-0732">Signal</keyword>
<dbReference type="OrthoDB" id="1406315at2759"/>
<dbReference type="InterPro" id="IPR039617">
    <property type="entry name" value="CLAVATA3-CLE"/>
</dbReference>
<evidence type="ECO:0000256" key="7">
    <source>
        <dbReference type="ARBA" id="ARBA00023278"/>
    </source>
</evidence>
<keyword evidence="6" id="KW-0325">Glycoprotein</keyword>
<evidence type="ECO:0000256" key="2">
    <source>
        <dbReference type="ARBA" id="ARBA00005416"/>
    </source>
</evidence>
<evidence type="ECO:0000313" key="8">
    <source>
        <dbReference type="EMBL" id="OMO92433.1"/>
    </source>
</evidence>
<dbReference type="PANTHER" id="PTHR36016">
    <property type="entry name" value="CLAVATA3/ESR (CLE)-RELATED PROTEIN 7"/>
    <property type="match status" value="1"/>
</dbReference>
<evidence type="ECO:0000256" key="4">
    <source>
        <dbReference type="ARBA" id="ARBA00022729"/>
    </source>
</evidence>